<name>A0A7S4DYJ9_9EUKA</name>
<feature type="domain" description="C-type lectin" evidence="1">
    <location>
        <begin position="119"/>
        <end position="252"/>
    </location>
</feature>
<dbReference type="InterPro" id="IPR016187">
    <property type="entry name" value="CTDL_fold"/>
</dbReference>
<dbReference type="CDD" id="cd00037">
    <property type="entry name" value="CLECT"/>
    <property type="match status" value="1"/>
</dbReference>
<dbReference type="PANTHER" id="PTHR22803">
    <property type="entry name" value="MANNOSE, PHOSPHOLIPASE, LECTIN RECEPTOR RELATED"/>
    <property type="match status" value="1"/>
</dbReference>
<dbReference type="PROSITE" id="PS50041">
    <property type="entry name" value="C_TYPE_LECTIN_2"/>
    <property type="match status" value="1"/>
</dbReference>
<proteinExistence type="predicted"/>
<evidence type="ECO:0000259" key="1">
    <source>
        <dbReference type="PROSITE" id="PS50041"/>
    </source>
</evidence>
<evidence type="ECO:0000313" key="2">
    <source>
        <dbReference type="EMBL" id="CAE0678693.1"/>
    </source>
</evidence>
<dbReference type="InterPro" id="IPR001304">
    <property type="entry name" value="C-type_lectin-like"/>
</dbReference>
<accession>A0A7S4DYJ9</accession>
<organism evidence="2">
    <name type="scientific">Lotharella globosa</name>
    <dbReference type="NCBI Taxonomy" id="91324"/>
    <lineage>
        <taxon>Eukaryota</taxon>
        <taxon>Sar</taxon>
        <taxon>Rhizaria</taxon>
        <taxon>Cercozoa</taxon>
        <taxon>Chlorarachniophyceae</taxon>
        <taxon>Lotharella</taxon>
    </lineage>
</organism>
<dbReference type="SUPFAM" id="SSF56436">
    <property type="entry name" value="C-type lectin-like"/>
    <property type="match status" value="1"/>
</dbReference>
<dbReference type="Pfam" id="PF00059">
    <property type="entry name" value="Lectin_C"/>
    <property type="match status" value="1"/>
</dbReference>
<dbReference type="SMART" id="SM00034">
    <property type="entry name" value="CLECT"/>
    <property type="match status" value="1"/>
</dbReference>
<dbReference type="Gene3D" id="3.10.100.10">
    <property type="entry name" value="Mannose-Binding Protein A, subunit A"/>
    <property type="match status" value="1"/>
</dbReference>
<protein>
    <recommendedName>
        <fullName evidence="1">C-type lectin domain-containing protein</fullName>
    </recommendedName>
</protein>
<reference evidence="2" key="1">
    <citation type="submission" date="2021-01" db="EMBL/GenBank/DDBJ databases">
        <authorList>
            <person name="Corre E."/>
            <person name="Pelletier E."/>
            <person name="Niang G."/>
            <person name="Scheremetjew M."/>
            <person name="Finn R."/>
            <person name="Kale V."/>
            <person name="Holt S."/>
            <person name="Cochrane G."/>
            <person name="Meng A."/>
            <person name="Brown T."/>
            <person name="Cohen L."/>
        </authorList>
    </citation>
    <scope>NUCLEOTIDE SEQUENCE</scope>
    <source>
        <strain evidence="2">CCCM811</strain>
    </source>
</reference>
<gene>
    <name evidence="2" type="ORF">LGLO00237_LOCUS30475</name>
</gene>
<dbReference type="InterPro" id="IPR050111">
    <property type="entry name" value="C-type_lectin/snaclec_domain"/>
</dbReference>
<dbReference type="EMBL" id="HBIV01043424">
    <property type="protein sequence ID" value="CAE0678693.1"/>
    <property type="molecule type" value="Transcribed_RNA"/>
</dbReference>
<dbReference type="InterPro" id="IPR016186">
    <property type="entry name" value="C-type_lectin-like/link_sf"/>
</dbReference>
<dbReference type="AlphaFoldDB" id="A0A7S4DYJ9"/>
<sequence length="261" mass="27845">MLPLPSNDNPASTNALRSHLVASQKLAALAASLIFIAAIGLLFFSAASAAAKASTQHSHGFTVAMETLFPGSSYSDGEAGKLGPRKMQHSLEVCPFEPFSEAVVPGGYKKIEVYALPYSWDLAKSYCACRNATLASIRTEAELESFQAATKGVHSFVWIGLSSLGLRATKDSSPRSDDFAWDDDGSRLDAGMFSNWYPLEPSDEWVVAVNYGTSELVTGTGARCTAASPSGIDTDSRWTTQMCDFPQLFACSRLAGTVDSS</sequence>